<sequence length="411" mass="47147">SRDYEHEVQKFVGILENVKNMLKQTPREEGHLKKLQSFGTGKSLRQQVSTTIDNMYSLVELNVLQIDAIGWREDANANINSLKREVKKRTKETSGYEKQMWERVETELHYIKVEELGFDHPLCSGILDIRSEPFTKMPTSLCNIFQEPFQMYKLKQNSTIFNMCKKFVKNEEGRIGSKGYNIVKNVEGRIWRSPKYKSFTKNKKPQINEGTYVCEVIAPLINIVMNDLPRDPSAWGIWGEQGSLASATRKGSRKIARRPDYMLLTYLGKNAELEISYLETGRPDSTLIKRAQDHKKLARFSKDSVDTTRSVSSLQRIFNKSITRQQLAIFTVNVAGDVLEIYAMRKKTGIFKYCILDQAPIPLHIATPNDVYRLIHTLLTLRTAVACTLYKILNKSEEGDSDFSAEESPKT</sequence>
<dbReference type="Proteomes" id="UP000789860">
    <property type="component" value="Unassembled WGS sequence"/>
</dbReference>
<gene>
    <name evidence="1" type="ORF">SCALOS_LOCUS5465</name>
</gene>
<comment type="caution">
    <text evidence="1">The sequence shown here is derived from an EMBL/GenBank/DDBJ whole genome shotgun (WGS) entry which is preliminary data.</text>
</comment>
<dbReference type="EMBL" id="CAJVPM010008923">
    <property type="protein sequence ID" value="CAG8559672.1"/>
    <property type="molecule type" value="Genomic_DNA"/>
</dbReference>
<feature type="non-terminal residue" evidence="1">
    <location>
        <position position="1"/>
    </location>
</feature>
<evidence type="ECO:0000313" key="1">
    <source>
        <dbReference type="EMBL" id="CAG8559672.1"/>
    </source>
</evidence>
<reference evidence="1" key="1">
    <citation type="submission" date="2021-06" db="EMBL/GenBank/DDBJ databases">
        <authorList>
            <person name="Kallberg Y."/>
            <person name="Tangrot J."/>
            <person name="Rosling A."/>
        </authorList>
    </citation>
    <scope>NUCLEOTIDE SEQUENCE</scope>
    <source>
        <strain evidence="1">AU212A</strain>
    </source>
</reference>
<accession>A0ACA9M143</accession>
<feature type="non-terminal residue" evidence="1">
    <location>
        <position position="411"/>
    </location>
</feature>
<organism evidence="1 2">
    <name type="scientific">Scutellospora calospora</name>
    <dbReference type="NCBI Taxonomy" id="85575"/>
    <lineage>
        <taxon>Eukaryota</taxon>
        <taxon>Fungi</taxon>
        <taxon>Fungi incertae sedis</taxon>
        <taxon>Mucoromycota</taxon>
        <taxon>Glomeromycotina</taxon>
        <taxon>Glomeromycetes</taxon>
        <taxon>Diversisporales</taxon>
        <taxon>Gigasporaceae</taxon>
        <taxon>Scutellospora</taxon>
    </lineage>
</organism>
<proteinExistence type="predicted"/>
<protein>
    <submittedName>
        <fullName evidence="1">10779_t:CDS:1</fullName>
    </submittedName>
</protein>
<evidence type="ECO:0000313" key="2">
    <source>
        <dbReference type="Proteomes" id="UP000789860"/>
    </source>
</evidence>
<name>A0ACA9M143_9GLOM</name>
<keyword evidence="2" id="KW-1185">Reference proteome</keyword>